<organism evidence="2 3">
    <name type="scientific">Roseburia inulinivorans</name>
    <dbReference type="NCBI Taxonomy" id="360807"/>
    <lineage>
        <taxon>Bacteria</taxon>
        <taxon>Bacillati</taxon>
        <taxon>Bacillota</taxon>
        <taxon>Clostridia</taxon>
        <taxon>Lachnospirales</taxon>
        <taxon>Lachnospiraceae</taxon>
        <taxon>Roseburia</taxon>
    </lineage>
</organism>
<accession>A0A0M6WWP6</accession>
<gene>
    <name evidence="2" type="ORF">RIL183_29871</name>
</gene>
<dbReference type="STRING" id="360807.ERS852392_00132"/>
<name>A0A0M6WWP6_9FIRM</name>
<evidence type="ECO:0000313" key="2">
    <source>
        <dbReference type="EMBL" id="CRL41838.1"/>
    </source>
</evidence>
<reference evidence="3" key="1">
    <citation type="submission" date="2015-05" db="EMBL/GenBank/DDBJ databases">
        <authorList>
            <consortium name="Pathogen Informatics"/>
        </authorList>
    </citation>
    <scope>NUCLEOTIDE SEQUENCE [LARGE SCALE GENOMIC DNA]</scope>
    <source>
        <strain evidence="3">L1-83</strain>
    </source>
</reference>
<dbReference type="OrthoDB" id="5135382at2"/>
<dbReference type="Pfam" id="PF18960">
    <property type="entry name" value="DUF5702"/>
    <property type="match status" value="1"/>
</dbReference>
<feature type="region of interest" description="Disordered" evidence="1">
    <location>
        <begin position="179"/>
        <end position="218"/>
    </location>
</feature>
<dbReference type="AlphaFoldDB" id="A0A0M6WWP6"/>
<protein>
    <submittedName>
        <fullName evidence="2">Uncharacterized protein</fullName>
    </submittedName>
</protein>
<keyword evidence="3" id="KW-1185">Reference proteome</keyword>
<sequence length="516" mass="59563">MKKGSITVFSALCMSFVFSALFVLLEAARFYGLSQYADWKGRQGVECVAAEYQPYLWEEFRLLMLDGGYSTDFFEIGNVTGRMKEKLDENLNQKNFGWQFPDMNLFQMETSHIYEPKYLLVTDADGEVLLDMISAYMKKNLPREAAEEIRQRYINQNDMKNNTTNVEETIDQAKESIESARAEKEKTEKAKTDNGKAENDRQENESIVNRTNEKDTQPLEENPLDVVNEIRKSMSLSTLGLVVENAGEISTKRMNFAEAIEKRTCSEGNINYEAESDWYRKILVLEYAESNFSNYCSPKENHAYSYELEYLIGGHEEERKNLEEVVNRLLLYRCASNVTYLLSDREKMLQSETIAAALAGFTGNPAIIKTVQIAVVGAWAYIESIQDIRALLMGGKIALVKSKEQWTTDLAHLLQSFQSQTRAKECSNGLKYQDYLKQILFFAKDGTLSCRMLNVMEQDLIQNEEYKDCRMDHMIVCFRCEVEFAAEPLFSRLSFINSEKLKQYSFRRENQINYIP</sequence>
<dbReference type="RefSeq" id="WP_055040192.1">
    <property type="nucleotide sequence ID" value="NZ_CVRS01000095.1"/>
</dbReference>
<dbReference type="InterPro" id="IPR043756">
    <property type="entry name" value="DUF5702"/>
</dbReference>
<dbReference type="EMBL" id="CVRS01000095">
    <property type="protein sequence ID" value="CRL41838.1"/>
    <property type="molecule type" value="Genomic_DNA"/>
</dbReference>
<evidence type="ECO:0000256" key="1">
    <source>
        <dbReference type="SAM" id="MobiDB-lite"/>
    </source>
</evidence>
<evidence type="ECO:0000313" key="3">
    <source>
        <dbReference type="Proteomes" id="UP000049828"/>
    </source>
</evidence>
<feature type="compositionally biased region" description="Basic and acidic residues" evidence="1">
    <location>
        <begin position="179"/>
        <end position="204"/>
    </location>
</feature>
<dbReference type="Proteomes" id="UP000049828">
    <property type="component" value="Unassembled WGS sequence"/>
</dbReference>
<proteinExistence type="predicted"/>